<proteinExistence type="predicted"/>
<evidence type="ECO:0000313" key="1">
    <source>
        <dbReference type="EMBL" id="EGJ33517.1"/>
    </source>
</evidence>
<organism evidence="1 2">
    <name type="scientific">Moorena producens 3L</name>
    <dbReference type="NCBI Taxonomy" id="489825"/>
    <lineage>
        <taxon>Bacteria</taxon>
        <taxon>Bacillati</taxon>
        <taxon>Cyanobacteriota</taxon>
        <taxon>Cyanophyceae</taxon>
        <taxon>Coleofasciculales</taxon>
        <taxon>Coleofasciculaceae</taxon>
        <taxon>Moorena</taxon>
    </lineage>
</organism>
<dbReference type="Proteomes" id="UP000003959">
    <property type="component" value="Unassembled WGS sequence"/>
</dbReference>
<dbReference type="EMBL" id="GL890848">
    <property type="protein sequence ID" value="EGJ33517.1"/>
    <property type="molecule type" value="Genomic_DNA"/>
</dbReference>
<evidence type="ECO:0000313" key="2">
    <source>
        <dbReference type="Proteomes" id="UP000003959"/>
    </source>
</evidence>
<accession>F4XPR3</accession>
<name>F4XPR3_9CYAN</name>
<dbReference type="HOGENOM" id="CLU_3429836_0_0_3"/>
<reference evidence="2" key="1">
    <citation type="journal article" date="2011" name="Proc. Natl. Acad. Sci. U.S.A.">
        <title>Genomic insights into the physiology and ecology of the marine filamentous cyanobacterium Lyngbya majuscula.</title>
        <authorList>
            <person name="Jones A.C."/>
            <person name="Monroe E.A."/>
            <person name="Podell S."/>
            <person name="Hess W.R."/>
            <person name="Klages S."/>
            <person name="Esquenazi E."/>
            <person name="Niessen S."/>
            <person name="Hoover H."/>
            <person name="Rothmann M."/>
            <person name="Lasken R.S."/>
            <person name="Yates J.R.III."/>
            <person name="Reinhardt R."/>
            <person name="Kube M."/>
            <person name="Burkart M.D."/>
            <person name="Allen E.E."/>
            <person name="Dorrestein P.C."/>
            <person name="Gerwick W.H."/>
            <person name="Gerwick L."/>
        </authorList>
    </citation>
    <scope>NUCLEOTIDE SEQUENCE [LARGE SCALE GENOMIC DNA]</scope>
    <source>
        <strain evidence="2">3L</strain>
    </source>
</reference>
<dbReference type="AlphaFoldDB" id="F4XPR3"/>
<keyword evidence="2" id="KW-1185">Reference proteome</keyword>
<protein>
    <submittedName>
        <fullName evidence="1">Uncharacterized protein</fullName>
    </submittedName>
</protein>
<gene>
    <name evidence="1" type="ORF">LYNGBM3L_34770</name>
</gene>
<sequence>METTTESEEGSAKLPETQQ</sequence>